<dbReference type="Pfam" id="PF05485">
    <property type="entry name" value="THAP"/>
    <property type="match status" value="1"/>
</dbReference>
<evidence type="ECO:0000256" key="1">
    <source>
        <dbReference type="ARBA" id="ARBA00022723"/>
    </source>
</evidence>
<proteinExistence type="predicted"/>
<organism evidence="7 8">
    <name type="scientific">Euphydryas editha</name>
    <name type="common">Edith's checkerspot</name>
    <dbReference type="NCBI Taxonomy" id="104508"/>
    <lineage>
        <taxon>Eukaryota</taxon>
        <taxon>Metazoa</taxon>
        <taxon>Ecdysozoa</taxon>
        <taxon>Arthropoda</taxon>
        <taxon>Hexapoda</taxon>
        <taxon>Insecta</taxon>
        <taxon>Pterygota</taxon>
        <taxon>Neoptera</taxon>
        <taxon>Endopterygota</taxon>
        <taxon>Lepidoptera</taxon>
        <taxon>Glossata</taxon>
        <taxon>Ditrysia</taxon>
        <taxon>Papilionoidea</taxon>
        <taxon>Nymphalidae</taxon>
        <taxon>Nymphalinae</taxon>
        <taxon>Euphydryas</taxon>
    </lineage>
</organism>
<accession>A0AAU9USD5</accession>
<dbReference type="AlphaFoldDB" id="A0AAU9USD5"/>
<comment type="caution">
    <text evidence="7">The sequence shown here is derived from an EMBL/GenBank/DDBJ whole genome shotgun (WGS) entry which is preliminary data.</text>
</comment>
<dbReference type="EMBL" id="CAKOGL010000023">
    <property type="protein sequence ID" value="CAH2100791.1"/>
    <property type="molecule type" value="Genomic_DNA"/>
</dbReference>
<dbReference type="GO" id="GO:0008270">
    <property type="term" value="F:zinc ion binding"/>
    <property type="evidence" value="ECO:0007669"/>
    <property type="project" value="UniProtKB-KW"/>
</dbReference>
<dbReference type="InterPro" id="IPR006612">
    <property type="entry name" value="THAP_Znf"/>
</dbReference>
<evidence type="ECO:0000256" key="4">
    <source>
        <dbReference type="ARBA" id="ARBA00023125"/>
    </source>
</evidence>
<keyword evidence="3" id="KW-0862">Zinc</keyword>
<dbReference type="SMART" id="SM00980">
    <property type="entry name" value="THAP"/>
    <property type="match status" value="1"/>
</dbReference>
<evidence type="ECO:0000256" key="3">
    <source>
        <dbReference type="ARBA" id="ARBA00022833"/>
    </source>
</evidence>
<evidence type="ECO:0000313" key="7">
    <source>
        <dbReference type="EMBL" id="CAH2100791.1"/>
    </source>
</evidence>
<dbReference type="Proteomes" id="UP001153954">
    <property type="component" value="Unassembled WGS sequence"/>
</dbReference>
<keyword evidence="8" id="KW-1185">Reference proteome</keyword>
<sequence length="154" mass="17648">MSSDKHCCVPGCKDSRGMHVVLYGFPNPEKDKSRFNTWLYSIGGDILGLENAYIFKYRRVCHIHFEDKYICRNDRISNIAVPTLHLPGFNLVSQPKLPCVRRKPLQELVNQPIPSTSTARESLQQLMYTSTSIVENTIQKENIGKYYLALNTIL</sequence>
<feature type="domain" description="THAP-type" evidence="6">
    <location>
        <begin position="1"/>
        <end position="85"/>
    </location>
</feature>
<keyword evidence="2 5" id="KW-0863">Zinc-finger</keyword>
<keyword evidence="1" id="KW-0479">Metal-binding</keyword>
<protein>
    <recommendedName>
        <fullName evidence="6">THAP-type domain-containing protein</fullName>
    </recommendedName>
</protein>
<evidence type="ECO:0000259" key="6">
    <source>
        <dbReference type="PROSITE" id="PS50950"/>
    </source>
</evidence>
<evidence type="ECO:0000256" key="5">
    <source>
        <dbReference type="PROSITE-ProRule" id="PRU00309"/>
    </source>
</evidence>
<name>A0AAU9USD5_EUPED</name>
<reference evidence="7" key="1">
    <citation type="submission" date="2022-03" db="EMBL/GenBank/DDBJ databases">
        <authorList>
            <person name="Tunstrom K."/>
        </authorList>
    </citation>
    <scope>NUCLEOTIDE SEQUENCE</scope>
</reference>
<dbReference type="GO" id="GO:0003677">
    <property type="term" value="F:DNA binding"/>
    <property type="evidence" value="ECO:0007669"/>
    <property type="project" value="UniProtKB-UniRule"/>
</dbReference>
<dbReference type="PROSITE" id="PS50950">
    <property type="entry name" value="ZF_THAP"/>
    <property type="match status" value="1"/>
</dbReference>
<evidence type="ECO:0000313" key="8">
    <source>
        <dbReference type="Proteomes" id="UP001153954"/>
    </source>
</evidence>
<dbReference type="SUPFAM" id="SSF57716">
    <property type="entry name" value="Glucocorticoid receptor-like (DNA-binding domain)"/>
    <property type="match status" value="1"/>
</dbReference>
<keyword evidence="4 5" id="KW-0238">DNA-binding</keyword>
<gene>
    <name evidence="7" type="ORF">EEDITHA_LOCUS15612</name>
</gene>
<evidence type="ECO:0000256" key="2">
    <source>
        <dbReference type="ARBA" id="ARBA00022771"/>
    </source>
</evidence>
<dbReference type="SMART" id="SM00692">
    <property type="entry name" value="DM3"/>
    <property type="match status" value="1"/>
</dbReference>